<sequence>MRKSTQNFESATRIMPPPESEEEEDVDLSAFSGSFKSRGVVAHTAPKTAPKKLRKSGETPISTPMSRMPLSDLDTNPNSVVNDDIPDINNEGPGEGDEDEDSLPSERDEAHRKRPPVVELLKAEFVAGKAPTGSRTNVKDYAEPARGLLQSALHKYEVRIWTLNPYPPQELQIQWVKEIWDEVCTEAKEPVELTERMATMIKKYGSHARSSMNANIRPLVGPTYGFKLGDSDKVIWKNLKIYKMLLDESGFHYEDTKARTGYAKNGIVIEAMKNNWFKSKTSRGVIYVVFFSPISLVTLALIFTAIEFCIEEWSTGRHHQTIFDEANNKARYDVHLQDLKDWAGLKPSVTSVLLQQMHDKLRAATGAALVKPAGRMTEAAHARALAELEAMEVDGFDDNPADDEDDA</sequence>
<comment type="caution">
    <text evidence="4">The sequence shown here is derived from an EMBL/GenBank/DDBJ whole genome shotgun (WGS) entry which is preliminary data.</text>
</comment>
<organism evidence="4 5">
    <name type="scientific">Mycena venus</name>
    <dbReference type="NCBI Taxonomy" id="2733690"/>
    <lineage>
        <taxon>Eukaryota</taxon>
        <taxon>Fungi</taxon>
        <taxon>Dikarya</taxon>
        <taxon>Basidiomycota</taxon>
        <taxon>Agaricomycotina</taxon>
        <taxon>Agaricomycetes</taxon>
        <taxon>Agaricomycetidae</taxon>
        <taxon>Agaricales</taxon>
        <taxon>Marasmiineae</taxon>
        <taxon>Mycenaceae</taxon>
        <taxon>Mycena</taxon>
    </lineage>
</organism>
<evidence type="ECO:0000256" key="2">
    <source>
        <dbReference type="SAM" id="Phobius"/>
    </source>
</evidence>
<feature type="transmembrane region" description="Helical" evidence="2">
    <location>
        <begin position="285"/>
        <end position="306"/>
    </location>
</feature>
<dbReference type="InterPro" id="IPR045341">
    <property type="entry name" value="DUF6532"/>
</dbReference>
<feature type="compositionally biased region" description="Acidic residues" evidence="1">
    <location>
        <begin position="94"/>
        <end position="103"/>
    </location>
</feature>
<dbReference type="Pfam" id="PF20149">
    <property type="entry name" value="DUF6532"/>
    <property type="match status" value="1"/>
</dbReference>
<evidence type="ECO:0000256" key="1">
    <source>
        <dbReference type="SAM" id="MobiDB-lite"/>
    </source>
</evidence>
<keyword evidence="5" id="KW-1185">Reference proteome</keyword>
<name>A0A8H6X6K7_9AGAR</name>
<dbReference type="Proteomes" id="UP000620124">
    <property type="component" value="Unassembled WGS sequence"/>
</dbReference>
<evidence type="ECO:0000259" key="3">
    <source>
        <dbReference type="Pfam" id="PF20149"/>
    </source>
</evidence>
<keyword evidence="2" id="KW-0812">Transmembrane</keyword>
<keyword evidence="2" id="KW-0472">Membrane</keyword>
<proteinExistence type="predicted"/>
<keyword evidence="2" id="KW-1133">Transmembrane helix</keyword>
<dbReference type="OrthoDB" id="3244572at2759"/>
<feature type="region of interest" description="Disordered" evidence="1">
    <location>
        <begin position="1"/>
        <end position="116"/>
    </location>
</feature>
<protein>
    <recommendedName>
        <fullName evidence="3">DUF6532 domain-containing protein</fullName>
    </recommendedName>
</protein>
<accession>A0A8H6X6K7</accession>
<evidence type="ECO:0000313" key="4">
    <source>
        <dbReference type="EMBL" id="KAF7335015.1"/>
    </source>
</evidence>
<dbReference type="EMBL" id="JACAZI010000025">
    <property type="protein sequence ID" value="KAF7335015.1"/>
    <property type="molecule type" value="Genomic_DNA"/>
</dbReference>
<reference evidence="4" key="1">
    <citation type="submission" date="2020-05" db="EMBL/GenBank/DDBJ databases">
        <title>Mycena genomes resolve the evolution of fungal bioluminescence.</title>
        <authorList>
            <person name="Tsai I.J."/>
        </authorList>
    </citation>
    <scope>NUCLEOTIDE SEQUENCE</scope>
    <source>
        <strain evidence="4">CCC161011</strain>
    </source>
</reference>
<feature type="compositionally biased region" description="Polar residues" evidence="1">
    <location>
        <begin position="1"/>
        <end position="10"/>
    </location>
</feature>
<evidence type="ECO:0000313" key="5">
    <source>
        <dbReference type="Proteomes" id="UP000620124"/>
    </source>
</evidence>
<gene>
    <name evidence="4" type="ORF">MVEN_02251700</name>
</gene>
<dbReference type="AlphaFoldDB" id="A0A8H6X6K7"/>
<feature type="domain" description="DUF6532" evidence="3">
    <location>
        <begin position="152"/>
        <end position="342"/>
    </location>
</feature>